<protein>
    <submittedName>
        <fullName evidence="1">Uncharacterized protein</fullName>
    </submittedName>
</protein>
<reference evidence="1" key="1">
    <citation type="journal article" date="2021" name="New Phytol.">
        <title>Evolutionary innovations through gain and loss of genes in the ectomycorrhizal Boletales.</title>
        <authorList>
            <person name="Wu G."/>
            <person name="Miyauchi S."/>
            <person name="Morin E."/>
            <person name="Kuo A."/>
            <person name="Drula E."/>
            <person name="Varga T."/>
            <person name="Kohler A."/>
            <person name="Feng B."/>
            <person name="Cao Y."/>
            <person name="Lipzen A."/>
            <person name="Daum C."/>
            <person name="Hundley H."/>
            <person name="Pangilinan J."/>
            <person name="Johnson J."/>
            <person name="Barry K."/>
            <person name="LaButti K."/>
            <person name="Ng V."/>
            <person name="Ahrendt S."/>
            <person name="Min B."/>
            <person name="Choi I.G."/>
            <person name="Park H."/>
            <person name="Plett J.M."/>
            <person name="Magnuson J."/>
            <person name="Spatafora J.W."/>
            <person name="Nagy L.G."/>
            <person name="Henrissat B."/>
            <person name="Grigoriev I.V."/>
            <person name="Yang Z.L."/>
            <person name="Xu J."/>
            <person name="Martin F.M."/>
        </authorList>
    </citation>
    <scope>NUCLEOTIDE SEQUENCE</scope>
    <source>
        <strain evidence="1">KUC20120723A-06</strain>
    </source>
</reference>
<name>A0ACB8BF82_9AGAM</name>
<accession>A0ACB8BF82</accession>
<evidence type="ECO:0000313" key="2">
    <source>
        <dbReference type="Proteomes" id="UP000790709"/>
    </source>
</evidence>
<gene>
    <name evidence="1" type="ORF">BV22DRAFT_1196352</name>
</gene>
<dbReference type="EMBL" id="MU266439">
    <property type="protein sequence ID" value="KAH7923898.1"/>
    <property type="molecule type" value="Genomic_DNA"/>
</dbReference>
<organism evidence="1 2">
    <name type="scientific">Leucogyrophana mollusca</name>
    <dbReference type="NCBI Taxonomy" id="85980"/>
    <lineage>
        <taxon>Eukaryota</taxon>
        <taxon>Fungi</taxon>
        <taxon>Dikarya</taxon>
        <taxon>Basidiomycota</taxon>
        <taxon>Agaricomycotina</taxon>
        <taxon>Agaricomycetes</taxon>
        <taxon>Agaricomycetidae</taxon>
        <taxon>Boletales</taxon>
        <taxon>Boletales incertae sedis</taxon>
        <taxon>Leucogyrophana</taxon>
    </lineage>
</organism>
<comment type="caution">
    <text evidence="1">The sequence shown here is derived from an EMBL/GenBank/DDBJ whole genome shotgun (WGS) entry which is preliminary data.</text>
</comment>
<evidence type="ECO:0000313" key="1">
    <source>
        <dbReference type="EMBL" id="KAH7923898.1"/>
    </source>
</evidence>
<keyword evidence="2" id="KW-1185">Reference proteome</keyword>
<dbReference type="Proteomes" id="UP000790709">
    <property type="component" value="Unassembled WGS sequence"/>
</dbReference>
<sequence length="143" mass="14511">MSFNLSLVGFVVVALAMSLPSTYVLARPLHLKNGLIDPRPENERRSIEHLPPAGSDTFNPGTLSHPFDMVGNPLKAVTDDEGLDLPGISDLTSLPSLSAPSKAGSLLGVSGISNLPASPNAEGLGGVSSAESSPGSSLVGGLL</sequence>
<proteinExistence type="predicted"/>